<keyword evidence="1 5" id="KW-0808">Transferase</keyword>
<evidence type="ECO:0000256" key="3">
    <source>
        <dbReference type="SAM" id="MobiDB-lite"/>
    </source>
</evidence>
<dbReference type="Proteomes" id="UP000265742">
    <property type="component" value="Unassembled WGS sequence"/>
</dbReference>
<dbReference type="CDD" id="cd04301">
    <property type="entry name" value="NAT_SF"/>
    <property type="match status" value="1"/>
</dbReference>
<dbReference type="InterPro" id="IPR016181">
    <property type="entry name" value="Acyl_CoA_acyltransferase"/>
</dbReference>
<evidence type="ECO:0000256" key="2">
    <source>
        <dbReference type="ARBA" id="ARBA00023315"/>
    </source>
</evidence>
<proteinExistence type="predicted"/>
<feature type="region of interest" description="Disordered" evidence="3">
    <location>
        <begin position="1"/>
        <end position="28"/>
    </location>
</feature>
<dbReference type="Gene3D" id="3.40.630.30">
    <property type="match status" value="2"/>
</dbReference>
<dbReference type="PROSITE" id="PS51186">
    <property type="entry name" value="GNAT"/>
    <property type="match status" value="2"/>
</dbReference>
<dbReference type="SUPFAM" id="SSF55729">
    <property type="entry name" value="Acyl-CoA N-acyltransferases (Nat)"/>
    <property type="match status" value="2"/>
</dbReference>
<organism evidence="5 6">
    <name type="scientific">Amnibacterium setariae</name>
    <dbReference type="NCBI Taxonomy" id="2306585"/>
    <lineage>
        <taxon>Bacteria</taxon>
        <taxon>Bacillati</taxon>
        <taxon>Actinomycetota</taxon>
        <taxon>Actinomycetes</taxon>
        <taxon>Micrococcales</taxon>
        <taxon>Microbacteriaceae</taxon>
        <taxon>Amnibacterium</taxon>
    </lineage>
</organism>
<evidence type="ECO:0000313" key="6">
    <source>
        <dbReference type="Proteomes" id="UP000265742"/>
    </source>
</evidence>
<dbReference type="AlphaFoldDB" id="A0A3A1U2E2"/>
<dbReference type="EMBL" id="QXTG01000002">
    <property type="protein sequence ID" value="RIX28027.1"/>
    <property type="molecule type" value="Genomic_DNA"/>
</dbReference>
<evidence type="ECO:0000313" key="5">
    <source>
        <dbReference type="EMBL" id="RIX28027.1"/>
    </source>
</evidence>
<accession>A0A3A1U2E2</accession>
<dbReference type="PANTHER" id="PTHR43877">
    <property type="entry name" value="AMINOALKYLPHOSPHONATE N-ACETYLTRANSFERASE-RELATED-RELATED"/>
    <property type="match status" value="1"/>
</dbReference>
<feature type="domain" description="N-acetyltransferase" evidence="4">
    <location>
        <begin position="38"/>
        <end position="189"/>
    </location>
</feature>
<reference evidence="6" key="1">
    <citation type="submission" date="2018-09" db="EMBL/GenBank/DDBJ databases">
        <authorList>
            <person name="Kim I."/>
        </authorList>
    </citation>
    <scope>NUCLEOTIDE SEQUENCE [LARGE SCALE GENOMIC DNA]</scope>
    <source>
        <strain evidence="6">DD4a</strain>
    </source>
</reference>
<keyword evidence="2" id="KW-0012">Acyltransferase</keyword>
<name>A0A3A1U2E2_9MICO</name>
<sequence length="360" mass="39604">MVVDPAAVDRPDRTPAAGRPHPADRPLCVTNREDRPVPVIRFASDRDLDRLADVEDDADRLLVEHLRPDEWDRAANGRARAERPGFLLVAAETDDGEPVGFAHVLEEDGAHLEQLAVRRSHGRLGIGTALVRAAAAEAARRGHSRVTLRTYADVPWNAPFYARLGFVESEPDTAYLRDLAETEGRIGLDRWGRRLQMTATVNPPLRVRAIHADDESRWLELYAGYRAFYRLQEDAQAVATTWSWVRDGRHGLRGLVAVDETDRPVALANLRVFARPSTATLGLYLDDLFTATEARGSGAATALLRAAATIAAKEGASVVRWITASDNATARAVYDRVATATPWVTYDLAPAPGDDVRDPR</sequence>
<keyword evidence="6" id="KW-1185">Reference proteome</keyword>
<dbReference type="OrthoDB" id="572496at2"/>
<dbReference type="Pfam" id="PF00583">
    <property type="entry name" value="Acetyltransf_1"/>
    <property type="match status" value="2"/>
</dbReference>
<dbReference type="InterPro" id="IPR000182">
    <property type="entry name" value="GNAT_dom"/>
</dbReference>
<protein>
    <submittedName>
        <fullName evidence="5">GNAT family N-acetyltransferase</fullName>
    </submittedName>
</protein>
<evidence type="ECO:0000256" key="1">
    <source>
        <dbReference type="ARBA" id="ARBA00022679"/>
    </source>
</evidence>
<gene>
    <name evidence="5" type="ORF">D1781_11010</name>
</gene>
<feature type="domain" description="N-acetyltransferase" evidence="4">
    <location>
        <begin position="205"/>
        <end position="360"/>
    </location>
</feature>
<evidence type="ECO:0000259" key="4">
    <source>
        <dbReference type="PROSITE" id="PS51186"/>
    </source>
</evidence>
<dbReference type="InterPro" id="IPR050832">
    <property type="entry name" value="Bact_Acetyltransf"/>
</dbReference>
<dbReference type="GO" id="GO:0016747">
    <property type="term" value="F:acyltransferase activity, transferring groups other than amino-acyl groups"/>
    <property type="evidence" value="ECO:0007669"/>
    <property type="project" value="InterPro"/>
</dbReference>
<comment type="caution">
    <text evidence="5">The sequence shown here is derived from an EMBL/GenBank/DDBJ whole genome shotgun (WGS) entry which is preliminary data.</text>
</comment>